<evidence type="ECO:0000256" key="1">
    <source>
        <dbReference type="ARBA" id="ARBA00006484"/>
    </source>
</evidence>
<dbReference type="GO" id="GO:0048038">
    <property type="term" value="F:quinone binding"/>
    <property type="evidence" value="ECO:0007669"/>
    <property type="project" value="TreeGrafter"/>
</dbReference>
<feature type="coiled-coil region" evidence="4">
    <location>
        <begin position="27"/>
        <end position="54"/>
    </location>
</feature>
<organism evidence="6 7">
    <name type="scientific">Hypholoma sublateritium (strain FD-334 SS-4)</name>
    <dbReference type="NCBI Taxonomy" id="945553"/>
    <lineage>
        <taxon>Eukaryota</taxon>
        <taxon>Fungi</taxon>
        <taxon>Dikarya</taxon>
        <taxon>Basidiomycota</taxon>
        <taxon>Agaricomycotina</taxon>
        <taxon>Agaricomycetes</taxon>
        <taxon>Agaricomycetidae</taxon>
        <taxon>Agaricales</taxon>
        <taxon>Agaricineae</taxon>
        <taxon>Strophariaceae</taxon>
        <taxon>Hypholoma</taxon>
    </lineage>
</organism>
<feature type="compositionally biased region" description="Polar residues" evidence="5">
    <location>
        <begin position="208"/>
        <end position="222"/>
    </location>
</feature>
<dbReference type="InterPro" id="IPR002347">
    <property type="entry name" value="SDR_fam"/>
</dbReference>
<dbReference type="Gene3D" id="3.40.50.720">
    <property type="entry name" value="NAD(P)-binding Rossmann-like Domain"/>
    <property type="match status" value="1"/>
</dbReference>
<keyword evidence="4" id="KW-0175">Coiled coil</keyword>
<dbReference type="GO" id="GO:0006633">
    <property type="term" value="P:fatty acid biosynthetic process"/>
    <property type="evidence" value="ECO:0007669"/>
    <property type="project" value="TreeGrafter"/>
</dbReference>
<dbReference type="STRING" id="945553.A0A0D2MDJ4"/>
<accession>A0A0D2MDJ4</accession>
<proteinExistence type="inferred from homology"/>
<dbReference type="EMBL" id="KN817557">
    <property type="protein sequence ID" value="KJA21588.1"/>
    <property type="molecule type" value="Genomic_DNA"/>
</dbReference>
<dbReference type="FunFam" id="3.40.50.720:FF:000084">
    <property type="entry name" value="Short-chain dehydrogenase reductase"/>
    <property type="match status" value="1"/>
</dbReference>
<evidence type="ECO:0000313" key="7">
    <source>
        <dbReference type="Proteomes" id="UP000054270"/>
    </source>
</evidence>
<dbReference type="PANTHER" id="PTHR42760">
    <property type="entry name" value="SHORT-CHAIN DEHYDROGENASES/REDUCTASES FAMILY MEMBER"/>
    <property type="match status" value="1"/>
</dbReference>
<evidence type="ECO:0000256" key="4">
    <source>
        <dbReference type="SAM" id="Coils"/>
    </source>
</evidence>
<dbReference type="SUPFAM" id="SSF51735">
    <property type="entry name" value="NAD(P)-binding Rossmann-fold domains"/>
    <property type="match status" value="1"/>
</dbReference>
<protein>
    <submittedName>
        <fullName evidence="6">Uncharacterized protein</fullName>
    </submittedName>
</protein>
<evidence type="ECO:0000256" key="2">
    <source>
        <dbReference type="ARBA" id="ARBA00022857"/>
    </source>
</evidence>
<dbReference type="PROSITE" id="PS00061">
    <property type="entry name" value="ADH_SHORT"/>
    <property type="match status" value="1"/>
</dbReference>
<dbReference type="OMA" id="GNHAYSA"/>
<evidence type="ECO:0000256" key="5">
    <source>
        <dbReference type="SAM" id="MobiDB-lite"/>
    </source>
</evidence>
<sequence length="258" mass="27391">MSKVALITGAARGIGKAIALRLAHDGYQIALNDISEMKKELEDVQREIIGTGQQTLICLGDVSVEDDVIKMVGLTAQILGSLDVMIANAGVCLVKSLIETTGEDFHRLLSINVDGVFFCYKHAALQMIKQGRGGRIIGASSVAGKQGWKLLSGYSTTKFAVRGLTQSAALELMEYNITVNAYAPGGVETDMLSSIREAVAKRAPETQKGLNESGASSREIAKTSSTDDIAGLVSYLVSPQAQMITGQSVSINGGRYFD</sequence>
<keyword evidence="7" id="KW-1185">Reference proteome</keyword>
<dbReference type="PRINTS" id="PR00080">
    <property type="entry name" value="SDRFAMILY"/>
</dbReference>
<dbReference type="AlphaFoldDB" id="A0A0D2MDJ4"/>
<dbReference type="InterPro" id="IPR020904">
    <property type="entry name" value="Sc_DH/Rdtase_CS"/>
</dbReference>
<reference evidence="7" key="1">
    <citation type="submission" date="2014-04" db="EMBL/GenBank/DDBJ databases">
        <title>Evolutionary Origins and Diversification of the Mycorrhizal Mutualists.</title>
        <authorList>
            <consortium name="DOE Joint Genome Institute"/>
            <consortium name="Mycorrhizal Genomics Consortium"/>
            <person name="Kohler A."/>
            <person name="Kuo A."/>
            <person name="Nagy L.G."/>
            <person name="Floudas D."/>
            <person name="Copeland A."/>
            <person name="Barry K.W."/>
            <person name="Cichocki N."/>
            <person name="Veneault-Fourrey C."/>
            <person name="LaButti K."/>
            <person name="Lindquist E.A."/>
            <person name="Lipzen A."/>
            <person name="Lundell T."/>
            <person name="Morin E."/>
            <person name="Murat C."/>
            <person name="Riley R."/>
            <person name="Ohm R."/>
            <person name="Sun H."/>
            <person name="Tunlid A."/>
            <person name="Henrissat B."/>
            <person name="Grigoriev I.V."/>
            <person name="Hibbett D.S."/>
            <person name="Martin F."/>
        </authorList>
    </citation>
    <scope>NUCLEOTIDE SEQUENCE [LARGE SCALE GENOMIC DNA]</scope>
    <source>
        <strain evidence="7">FD-334 SS-4</strain>
    </source>
</reference>
<dbReference type="PANTHER" id="PTHR42760:SF121">
    <property type="entry name" value="3-OXOACYL-(ACYL-CARRIER-PROTEIN) REDUCTASE"/>
    <property type="match status" value="1"/>
</dbReference>
<dbReference type="GO" id="GO:0016616">
    <property type="term" value="F:oxidoreductase activity, acting on the CH-OH group of donors, NAD or NADP as acceptor"/>
    <property type="evidence" value="ECO:0007669"/>
    <property type="project" value="TreeGrafter"/>
</dbReference>
<keyword evidence="2" id="KW-0521">NADP</keyword>
<dbReference type="InterPro" id="IPR036291">
    <property type="entry name" value="NAD(P)-bd_dom_sf"/>
</dbReference>
<feature type="region of interest" description="Disordered" evidence="5">
    <location>
        <begin position="203"/>
        <end position="222"/>
    </location>
</feature>
<evidence type="ECO:0000256" key="3">
    <source>
        <dbReference type="RuleBase" id="RU000363"/>
    </source>
</evidence>
<dbReference type="OrthoDB" id="498125at2759"/>
<name>A0A0D2MDJ4_HYPSF</name>
<dbReference type="PRINTS" id="PR00081">
    <property type="entry name" value="GDHRDH"/>
</dbReference>
<comment type="similarity">
    <text evidence="1 3">Belongs to the short-chain dehydrogenases/reductases (SDR) family.</text>
</comment>
<dbReference type="Pfam" id="PF00106">
    <property type="entry name" value="adh_short"/>
    <property type="match status" value="1"/>
</dbReference>
<dbReference type="Proteomes" id="UP000054270">
    <property type="component" value="Unassembled WGS sequence"/>
</dbReference>
<evidence type="ECO:0000313" key="6">
    <source>
        <dbReference type="EMBL" id="KJA21588.1"/>
    </source>
</evidence>
<gene>
    <name evidence="6" type="ORF">HYPSUDRAFT_67712</name>
</gene>